<dbReference type="Proteomes" id="UP000829291">
    <property type="component" value="Chromosome 5"/>
</dbReference>
<dbReference type="GeneID" id="107219519"/>
<keyword evidence="2" id="KW-1185">Reference proteome</keyword>
<dbReference type="RefSeq" id="XP_015513250.2">
    <property type="nucleotide sequence ID" value="XM_015657764.2"/>
</dbReference>
<feature type="compositionally biased region" description="Polar residues" evidence="1">
    <location>
        <begin position="430"/>
        <end position="449"/>
    </location>
</feature>
<feature type="region of interest" description="Disordered" evidence="1">
    <location>
        <begin position="581"/>
        <end position="633"/>
    </location>
</feature>
<feature type="compositionally biased region" description="Basic and acidic residues" evidence="1">
    <location>
        <begin position="409"/>
        <end position="421"/>
    </location>
</feature>
<sequence length="700" mass="77565">MSDRKNHKPKKLRKRSQDNSSSNSSESTSSASSDDESNAQNLKPIKDYLVDRRELARQLFIAVKGDKLRMMLPQVLKKMEQNELEEWCANELSGMSKARILSILNGQPLLQSSDSDDTDDSGPSLEIISDTEEWGDASDVDAVPREEVQAPKKGLGSKKDKPKSKLWSEKTSKEKAKPRDMQKYRVKMESDSKTHRSGAEVIVKKEAESEQSKEKDGESLLDLLELEMRARAIRALIRKEEDIIPTNSTTVMTAQSNVSNSGSSLAVNSKARARDRNLSLKVVEDKLQELDTIMSGQTNQEIPVEEDVVLVLQPTTTIELLSSESDGEGGQGKRRNQRLENERVPKNGVASSQENSGAVGSRKLSESQDSVAREKSKASTEQNSSPVAATVEIMGKANVGNAEISAETPVKKASTELETSRKFKRKTKDNSTTIEKSNPVSETQSSGKNDGNLASGVKKEAPKDAKVPESSRPEIQQKRMEEKTEIPLAEKTERKPEAVNPREIDEDKSTDLEIVIDLDDYPDDMEEPEPGEIRNPVQVEEKRPESSKDEAKSDSNAAETWATRYYQTEDVQSVIKESKIQSEIRKRLRERQRRARLNNSPGLNTAQNMPNASVVEKSGPEKSESPTTGSVEEYLALRNVETVAPRAESAKSNEVDKSVEYQISDGQTDAESIILTTAEPSATGHVERKIDGKTEVSEDH</sequence>
<feature type="compositionally biased region" description="Basic residues" evidence="1">
    <location>
        <begin position="1"/>
        <end position="14"/>
    </location>
</feature>
<feature type="compositionally biased region" description="Basic residues" evidence="1">
    <location>
        <begin position="586"/>
        <end position="596"/>
    </location>
</feature>
<feature type="compositionally biased region" description="Basic and acidic residues" evidence="1">
    <location>
        <begin position="166"/>
        <end position="217"/>
    </location>
</feature>
<feature type="region of interest" description="Disordered" evidence="1">
    <location>
        <begin position="1"/>
        <end position="42"/>
    </location>
</feature>
<feature type="region of interest" description="Disordered" evidence="1">
    <location>
        <begin position="320"/>
        <end position="560"/>
    </location>
</feature>
<dbReference type="InParanoid" id="A0A6J0BEJ0"/>
<feature type="compositionally biased region" description="Polar residues" evidence="1">
    <location>
        <begin position="349"/>
        <end position="358"/>
    </location>
</feature>
<dbReference type="OrthoDB" id="10064012at2759"/>
<dbReference type="Pfam" id="PF15335">
    <property type="entry name" value="CAAP1"/>
    <property type="match status" value="1"/>
</dbReference>
<organism evidence="3">
    <name type="scientific">Neodiprion lecontei</name>
    <name type="common">Redheaded pine sawfly</name>
    <dbReference type="NCBI Taxonomy" id="441921"/>
    <lineage>
        <taxon>Eukaryota</taxon>
        <taxon>Metazoa</taxon>
        <taxon>Ecdysozoa</taxon>
        <taxon>Arthropoda</taxon>
        <taxon>Hexapoda</taxon>
        <taxon>Insecta</taxon>
        <taxon>Pterygota</taxon>
        <taxon>Neoptera</taxon>
        <taxon>Endopterygota</taxon>
        <taxon>Hymenoptera</taxon>
        <taxon>Tenthredinoidea</taxon>
        <taxon>Diprionidae</taxon>
        <taxon>Diprioninae</taxon>
        <taxon>Neodiprion</taxon>
    </lineage>
</organism>
<dbReference type="PANTHER" id="PTHR14740:SF3">
    <property type="entry name" value="CASPASE ACTIVITY AND APOPTOSIS INHIBITOR 1"/>
    <property type="match status" value="1"/>
</dbReference>
<feature type="compositionally biased region" description="Acidic residues" evidence="1">
    <location>
        <begin position="512"/>
        <end position="530"/>
    </location>
</feature>
<reference evidence="3" key="1">
    <citation type="submission" date="2025-08" db="UniProtKB">
        <authorList>
            <consortium name="RefSeq"/>
        </authorList>
    </citation>
    <scope>IDENTIFICATION</scope>
    <source>
        <tissue evidence="3">Thorax and Abdomen</tissue>
    </source>
</reference>
<feature type="compositionally biased region" description="Basic and acidic residues" evidence="1">
    <location>
        <begin position="457"/>
        <end position="511"/>
    </location>
</feature>
<evidence type="ECO:0000313" key="2">
    <source>
        <dbReference type="Proteomes" id="UP000829291"/>
    </source>
</evidence>
<gene>
    <name evidence="3" type="primary">LOC107219519</name>
</gene>
<proteinExistence type="predicted"/>
<protein>
    <submittedName>
        <fullName evidence="3">Myosin heavy chain, clone 203</fullName>
    </submittedName>
</protein>
<dbReference type="KEGG" id="nlo:107219519"/>
<dbReference type="InterPro" id="IPR038991">
    <property type="entry name" value="CAAP1"/>
</dbReference>
<evidence type="ECO:0000313" key="3">
    <source>
        <dbReference type="RefSeq" id="XP_015513250.2"/>
    </source>
</evidence>
<feature type="region of interest" description="Disordered" evidence="1">
    <location>
        <begin position="676"/>
        <end position="700"/>
    </location>
</feature>
<feature type="compositionally biased region" description="Basic and acidic residues" evidence="1">
    <location>
        <begin position="539"/>
        <end position="553"/>
    </location>
</feature>
<feature type="compositionally biased region" description="Polar residues" evidence="1">
    <location>
        <begin position="597"/>
        <end position="611"/>
    </location>
</feature>
<feature type="compositionally biased region" description="Basic and acidic residues" evidence="1">
    <location>
        <begin position="685"/>
        <end position="700"/>
    </location>
</feature>
<feature type="region of interest" description="Disordered" evidence="1">
    <location>
        <begin position="110"/>
        <end position="217"/>
    </location>
</feature>
<feature type="compositionally biased region" description="Low complexity" evidence="1">
    <location>
        <begin position="18"/>
        <end position="32"/>
    </location>
</feature>
<evidence type="ECO:0000256" key="1">
    <source>
        <dbReference type="SAM" id="MobiDB-lite"/>
    </source>
</evidence>
<name>A0A6J0BEJ0_NEOLC</name>
<dbReference type="GO" id="GO:0042981">
    <property type="term" value="P:regulation of apoptotic process"/>
    <property type="evidence" value="ECO:0007669"/>
    <property type="project" value="InterPro"/>
</dbReference>
<dbReference type="AlphaFoldDB" id="A0A6J0BEJ0"/>
<dbReference type="PANTHER" id="PTHR14740">
    <property type="entry name" value="CASPASE ACTIVITY AND APOPTOSIS INHIBITOR 1"/>
    <property type="match status" value="1"/>
</dbReference>
<feature type="compositionally biased region" description="Basic and acidic residues" evidence="1">
    <location>
        <begin position="363"/>
        <end position="378"/>
    </location>
</feature>
<feature type="compositionally biased region" description="Acidic residues" evidence="1">
    <location>
        <begin position="129"/>
        <end position="139"/>
    </location>
</feature>
<accession>A0A6J0BEJ0</accession>